<evidence type="ECO:0000259" key="3">
    <source>
        <dbReference type="Pfam" id="PF12808"/>
    </source>
</evidence>
<dbReference type="EMBL" id="NAJN01002242">
    <property type="protein sequence ID" value="TKA55479.1"/>
    <property type="molecule type" value="Genomic_DNA"/>
</dbReference>
<reference evidence="4 5" key="1">
    <citation type="submission" date="2017-03" db="EMBL/GenBank/DDBJ databases">
        <title>Genomes of endolithic fungi from Antarctica.</title>
        <authorList>
            <person name="Coleine C."/>
            <person name="Masonjones S."/>
            <person name="Stajich J.E."/>
        </authorList>
    </citation>
    <scope>NUCLEOTIDE SEQUENCE [LARGE SCALE GENOMIC DNA]</scope>
    <source>
        <strain evidence="4 5">CCFEE 5187</strain>
    </source>
</reference>
<gene>
    <name evidence="4" type="ORF">B0A49_12906</name>
</gene>
<feature type="region of interest" description="Disordered" evidence="2">
    <location>
        <begin position="652"/>
        <end position="722"/>
    </location>
</feature>
<evidence type="ECO:0000313" key="4">
    <source>
        <dbReference type="EMBL" id="TKA55479.1"/>
    </source>
</evidence>
<organism evidence="4 5">
    <name type="scientific">Cryomyces minteri</name>
    <dbReference type="NCBI Taxonomy" id="331657"/>
    <lineage>
        <taxon>Eukaryota</taxon>
        <taxon>Fungi</taxon>
        <taxon>Dikarya</taxon>
        <taxon>Ascomycota</taxon>
        <taxon>Pezizomycotina</taxon>
        <taxon>Dothideomycetes</taxon>
        <taxon>Dothideomycetes incertae sedis</taxon>
        <taxon>Cryomyces</taxon>
    </lineage>
</organism>
<dbReference type="InterPro" id="IPR024545">
    <property type="entry name" value="Mto1-like_Mto2p-bd"/>
</dbReference>
<feature type="coiled-coil region" evidence="1">
    <location>
        <begin position="101"/>
        <end position="403"/>
    </location>
</feature>
<dbReference type="AlphaFoldDB" id="A0A4V5NBH4"/>
<dbReference type="Gene3D" id="1.10.287.1490">
    <property type="match status" value="1"/>
</dbReference>
<sequence length="800" mass="92786">NTLVDQLQHEIAELRRDLGAQTSMLTSRNRERERLQQEIEDLKLVQRRSDGGVRSVAGDSIFERSISRAYQRSNSRASAKTQITQISEAEREGWEKKEASLRDHNAEIKMLNQDLERDNQKLDTELNAHLDLLTEREAECRELQAELEAATEDMRAIQTERDEALRSLDEKESYFVKWQEDAIGEVDNLEEENEQYKQQIGELSADLEHRSEDFMALQQEMKIVSESLIQLEDDRQATQRRLETLEQEVEDAARELDVLDQKLREATQKNQRLEVQQESYQSEISFLREEQEGDKIKIGELEDSLSVAQQTLQDERERMTELEGSLAEERHQREVVDSKEKQEVQTLLNHLNDQVSTYKEEARSLQSRLSMKQSEATVWKQRLDELEGNLREALGNLNGTRASLVKDITKLQSDLDITMHELETTRSTLVDKDRILKNRDVLLESTGLESQKLSDLLDKERQARKHDQHYVEQAQRSQQDHSRAITKLETRVHEVEIARSHDRRKYASLEQQYKDQLLERNNLLLALWYRLSTLCGQEWVQKNSSVDGDNVSLEVMNRNLSGFSKNTILAVDTIESLIGSFKQRVRSIEKDLYRDFQTLEHGLDARIKRMDVLEKAVKERTSRSSSRSEDVARLKAENKTLAAELTFYRHNPHSVPQQQQQRQESHRSPSSSQTLAPPTTTSRSSMAATLLRHHSSSAVEALANSSSYHNQHQRNNSQQPVILQTPPIQPSEQRWIHRLKELERRLKAEREARLLDRSGARRRLEEGRMENEVLKMQLEREKVRRESVISGGSEASGGVD</sequence>
<dbReference type="Pfam" id="PF12808">
    <property type="entry name" value="Mto2_bdg"/>
    <property type="match status" value="1"/>
</dbReference>
<protein>
    <recommendedName>
        <fullName evidence="3">Mto1-like Mto2p-binding domain-containing protein</fullName>
    </recommendedName>
</protein>
<proteinExistence type="predicted"/>
<comment type="caution">
    <text evidence="4">The sequence shown here is derived from an EMBL/GenBank/DDBJ whole genome shotgun (WGS) entry which is preliminary data.</text>
</comment>
<feature type="domain" description="Mto1-like Mto2p-binding" evidence="3">
    <location>
        <begin position="734"/>
        <end position="784"/>
    </location>
</feature>
<dbReference type="STRING" id="331657.A0A4V5NBH4"/>
<evidence type="ECO:0000256" key="1">
    <source>
        <dbReference type="SAM" id="Coils"/>
    </source>
</evidence>
<feature type="compositionally biased region" description="Polar residues" evidence="2">
    <location>
        <begin position="674"/>
        <end position="687"/>
    </location>
</feature>
<name>A0A4V5NBH4_9PEZI</name>
<accession>A0A4V5NBH4</accession>
<dbReference type="OrthoDB" id="10255000at2759"/>
<evidence type="ECO:0000313" key="5">
    <source>
        <dbReference type="Proteomes" id="UP000308768"/>
    </source>
</evidence>
<keyword evidence="1" id="KW-0175">Coiled coil</keyword>
<keyword evidence="5" id="KW-1185">Reference proteome</keyword>
<feature type="compositionally biased region" description="Polar residues" evidence="2">
    <location>
        <begin position="703"/>
        <end position="722"/>
    </location>
</feature>
<feature type="non-terminal residue" evidence="4">
    <location>
        <position position="1"/>
    </location>
</feature>
<feature type="coiled-coil region" evidence="1">
    <location>
        <begin position="4"/>
        <end position="48"/>
    </location>
</feature>
<feature type="compositionally biased region" description="Low complexity" evidence="2">
    <location>
        <begin position="653"/>
        <end position="673"/>
    </location>
</feature>
<evidence type="ECO:0000256" key="2">
    <source>
        <dbReference type="SAM" id="MobiDB-lite"/>
    </source>
</evidence>
<dbReference type="Proteomes" id="UP000308768">
    <property type="component" value="Unassembled WGS sequence"/>
</dbReference>